<comment type="caution">
    <text evidence="6">The sequence shown here is derived from an EMBL/GenBank/DDBJ whole genome shotgun (WGS) entry which is preliminary data.</text>
</comment>
<dbReference type="PANTHER" id="PTHR10696">
    <property type="entry name" value="GAMMA-BUTYROBETAINE HYDROXYLASE-RELATED"/>
    <property type="match status" value="1"/>
</dbReference>
<accession>A0ABP0QD20</accession>
<organism evidence="6 7">
    <name type="scientific">Durusdinium trenchii</name>
    <dbReference type="NCBI Taxonomy" id="1381693"/>
    <lineage>
        <taxon>Eukaryota</taxon>
        <taxon>Sar</taxon>
        <taxon>Alveolata</taxon>
        <taxon>Dinophyceae</taxon>
        <taxon>Suessiales</taxon>
        <taxon>Symbiodiniaceae</taxon>
        <taxon>Durusdinium</taxon>
    </lineage>
</organism>
<sequence length="536" mass="60812">MRASKWTSKTLSSGIKGVKSFVDIANQQHNSVPRSATRFLNESLTKGPHHAWTHRAGSGWNMNRSLVSAMSSSFRPPSSIGAARGMRIVVATPVNEGKQVDMEFADGSAYRFHTAWIKDSHPNLTGKDYYRNSASTVFETDQYMVDNVQTASNGSMISVNFKNHLDENAVTEEYPSAWLHAFAPYVGSPLNQKSKPKLNGSGLPGTGSLLDDMYKNRKPWDSSLQMPRFCGQELLKDEGMQVKFLEAMMDPGVAVITDVGKPKSFEHKDCGQPLEDFMFNVLGRPNQHPVRATRFGVIHTQARGEQAGADYDQKNPLSMHTDHSVYHGTPGYLQFMYQARGSVKSKVCDGLALAEYLREHHPKDFEMLSHINMTHATRNSIYAKNGEYRRDSNAEGFSFELVHTHPVLTMDEDGKLLKVVQSETKRGVSALPFESYERYMNAYKRWASLCEEDRFKCTFDWPEHSMVAINNWRVLHGRAEVSEGQQRTMVFAYVMKTIYENRHRLLKQRQAEKKNPELNDKWLTRLPNQVLTSLVN</sequence>
<dbReference type="GO" id="GO:0051213">
    <property type="term" value="F:dioxygenase activity"/>
    <property type="evidence" value="ECO:0007669"/>
    <property type="project" value="UniProtKB-KW"/>
</dbReference>
<dbReference type="Proteomes" id="UP001642464">
    <property type="component" value="Unassembled WGS sequence"/>
</dbReference>
<evidence type="ECO:0000259" key="5">
    <source>
        <dbReference type="Pfam" id="PF02668"/>
    </source>
</evidence>
<dbReference type="PANTHER" id="PTHR10696:SF51">
    <property type="entry name" value="TRIMETHYLLYSINE DIOXYGENASE, MITOCHONDRIAL"/>
    <property type="match status" value="1"/>
</dbReference>
<dbReference type="InterPro" id="IPR050411">
    <property type="entry name" value="AlphaKG_dependent_hydroxylases"/>
</dbReference>
<evidence type="ECO:0000313" key="7">
    <source>
        <dbReference type="Proteomes" id="UP001642464"/>
    </source>
</evidence>
<evidence type="ECO:0000256" key="4">
    <source>
        <dbReference type="ARBA" id="ARBA00023002"/>
    </source>
</evidence>
<gene>
    <name evidence="6" type="ORF">SCF082_LOCUS40672</name>
</gene>
<protein>
    <submittedName>
        <fullName evidence="6">2-oxoglutarate dioxygenase</fullName>
    </submittedName>
</protein>
<evidence type="ECO:0000313" key="6">
    <source>
        <dbReference type="EMBL" id="CAK9085884.1"/>
    </source>
</evidence>
<proteinExistence type="predicted"/>
<dbReference type="SUPFAM" id="SSF51197">
    <property type="entry name" value="Clavaminate synthase-like"/>
    <property type="match status" value="1"/>
</dbReference>
<evidence type="ECO:0000256" key="3">
    <source>
        <dbReference type="ARBA" id="ARBA00022873"/>
    </source>
</evidence>
<reference evidence="6 7" key="1">
    <citation type="submission" date="2024-02" db="EMBL/GenBank/DDBJ databases">
        <authorList>
            <person name="Chen Y."/>
            <person name="Shah S."/>
            <person name="Dougan E. K."/>
            <person name="Thang M."/>
            <person name="Chan C."/>
        </authorList>
    </citation>
    <scope>NUCLEOTIDE SEQUENCE [LARGE SCALE GENOMIC DNA]</scope>
</reference>
<keyword evidence="6" id="KW-0223">Dioxygenase</keyword>
<comment type="cofactor">
    <cofactor evidence="1">
        <name>L-ascorbate</name>
        <dbReference type="ChEBI" id="CHEBI:38290"/>
    </cofactor>
</comment>
<evidence type="ECO:0000256" key="2">
    <source>
        <dbReference type="ARBA" id="ARBA00005022"/>
    </source>
</evidence>
<dbReference type="InterPro" id="IPR042098">
    <property type="entry name" value="TauD-like_sf"/>
</dbReference>
<keyword evidence="4" id="KW-0560">Oxidoreductase</keyword>
<comment type="pathway">
    <text evidence="2">Amine and polyamine biosynthesis; carnitine biosynthesis.</text>
</comment>
<dbReference type="Gene3D" id="3.60.130.10">
    <property type="entry name" value="Clavaminate synthase-like"/>
    <property type="match status" value="1"/>
</dbReference>
<keyword evidence="3" id="KW-0124">Carnitine biosynthesis</keyword>
<keyword evidence="7" id="KW-1185">Reference proteome</keyword>
<dbReference type="EMBL" id="CAXAMM010039352">
    <property type="protein sequence ID" value="CAK9085884.1"/>
    <property type="molecule type" value="Genomic_DNA"/>
</dbReference>
<feature type="domain" description="TauD/TfdA-like" evidence="5">
    <location>
        <begin position="246"/>
        <end position="490"/>
    </location>
</feature>
<dbReference type="InterPro" id="IPR003819">
    <property type="entry name" value="TauD/TfdA-like"/>
</dbReference>
<dbReference type="Pfam" id="PF02668">
    <property type="entry name" value="TauD"/>
    <property type="match status" value="1"/>
</dbReference>
<name>A0ABP0QD20_9DINO</name>
<evidence type="ECO:0000256" key="1">
    <source>
        <dbReference type="ARBA" id="ARBA00001961"/>
    </source>
</evidence>